<dbReference type="RefSeq" id="WP_262873825.1">
    <property type="nucleotide sequence ID" value="NZ_BAABKW010000002.1"/>
</dbReference>
<name>A0ABW2HDP4_9MICO</name>
<dbReference type="PANTHER" id="PTHR43798:SF33">
    <property type="entry name" value="HYDROLASE, PUTATIVE (AFU_ORTHOLOGUE AFUA_2G14860)-RELATED"/>
    <property type="match status" value="1"/>
</dbReference>
<evidence type="ECO:0000259" key="1">
    <source>
        <dbReference type="Pfam" id="PF12697"/>
    </source>
</evidence>
<evidence type="ECO:0000313" key="2">
    <source>
        <dbReference type="EMBL" id="MFC7268959.1"/>
    </source>
</evidence>
<gene>
    <name evidence="2" type="ORF">ACFQRL_08330</name>
</gene>
<dbReference type="InterPro" id="IPR000639">
    <property type="entry name" value="Epox_hydrolase-like"/>
</dbReference>
<dbReference type="Proteomes" id="UP001596507">
    <property type="component" value="Unassembled WGS sequence"/>
</dbReference>
<proteinExistence type="predicted"/>
<sequence>MTVVNPYADQLTRTPVERREAEVLGGTTAYWVYGPADADTTILAVHGFRGEHHGLEPVVAQLHGIRVVMPDLPGFGETEPIPGRAHDLDLYAQWLQHFAAAVAPGAVVLGHSFGSIVSAAAVSRGLETPRLILVNPIGAPALEGPRGILTRLAVFYYWAGAKLPAKLGDALLRNRLIVRVMSVSMAKTRDPQLRRFVHDQHDTYFSRFADRDVLHDAFVTSVSHDVSEFAAAISQPTLLIAAVRDDITPIEKERELARIFPAAELVEIPDVGHLIHYETPVPAAAAIERFLGAH</sequence>
<dbReference type="InterPro" id="IPR000073">
    <property type="entry name" value="AB_hydrolase_1"/>
</dbReference>
<dbReference type="PANTHER" id="PTHR43798">
    <property type="entry name" value="MONOACYLGLYCEROL LIPASE"/>
    <property type="match status" value="1"/>
</dbReference>
<protein>
    <submittedName>
        <fullName evidence="2">Alpha/beta fold hydrolase</fullName>
    </submittedName>
</protein>
<keyword evidence="3" id="KW-1185">Reference proteome</keyword>
<reference evidence="3" key="1">
    <citation type="journal article" date="2019" name="Int. J. Syst. Evol. Microbiol.">
        <title>The Global Catalogue of Microorganisms (GCM) 10K type strain sequencing project: providing services to taxonomists for standard genome sequencing and annotation.</title>
        <authorList>
            <consortium name="The Broad Institute Genomics Platform"/>
            <consortium name="The Broad Institute Genome Sequencing Center for Infectious Disease"/>
            <person name="Wu L."/>
            <person name="Ma J."/>
        </authorList>
    </citation>
    <scope>NUCLEOTIDE SEQUENCE [LARGE SCALE GENOMIC DNA]</scope>
    <source>
        <strain evidence="3">CGMCC 1.15772</strain>
    </source>
</reference>
<dbReference type="EMBL" id="JBHTBE010000001">
    <property type="protein sequence ID" value="MFC7268959.1"/>
    <property type="molecule type" value="Genomic_DNA"/>
</dbReference>
<evidence type="ECO:0000313" key="3">
    <source>
        <dbReference type="Proteomes" id="UP001596507"/>
    </source>
</evidence>
<organism evidence="2 3">
    <name type="scientific">Microbacterium fluvii</name>
    <dbReference type="NCBI Taxonomy" id="415215"/>
    <lineage>
        <taxon>Bacteria</taxon>
        <taxon>Bacillati</taxon>
        <taxon>Actinomycetota</taxon>
        <taxon>Actinomycetes</taxon>
        <taxon>Micrococcales</taxon>
        <taxon>Microbacteriaceae</taxon>
        <taxon>Microbacterium</taxon>
    </lineage>
</organism>
<dbReference type="PRINTS" id="PR00412">
    <property type="entry name" value="EPOXHYDRLASE"/>
</dbReference>
<dbReference type="PRINTS" id="PR00111">
    <property type="entry name" value="ABHYDROLASE"/>
</dbReference>
<dbReference type="Gene3D" id="3.40.50.1820">
    <property type="entry name" value="alpha/beta hydrolase"/>
    <property type="match status" value="1"/>
</dbReference>
<accession>A0ABW2HDP4</accession>
<dbReference type="InterPro" id="IPR050266">
    <property type="entry name" value="AB_hydrolase_sf"/>
</dbReference>
<dbReference type="Pfam" id="PF12697">
    <property type="entry name" value="Abhydrolase_6"/>
    <property type="match status" value="1"/>
</dbReference>
<feature type="domain" description="AB hydrolase-1" evidence="1">
    <location>
        <begin position="42"/>
        <end position="284"/>
    </location>
</feature>
<dbReference type="InterPro" id="IPR029058">
    <property type="entry name" value="AB_hydrolase_fold"/>
</dbReference>
<dbReference type="SUPFAM" id="SSF53474">
    <property type="entry name" value="alpha/beta-Hydrolases"/>
    <property type="match status" value="1"/>
</dbReference>
<dbReference type="GO" id="GO:0016787">
    <property type="term" value="F:hydrolase activity"/>
    <property type="evidence" value="ECO:0007669"/>
    <property type="project" value="UniProtKB-KW"/>
</dbReference>
<comment type="caution">
    <text evidence="2">The sequence shown here is derived from an EMBL/GenBank/DDBJ whole genome shotgun (WGS) entry which is preliminary data.</text>
</comment>
<keyword evidence="2" id="KW-0378">Hydrolase</keyword>